<dbReference type="Pfam" id="PF13148">
    <property type="entry name" value="DUF3987"/>
    <property type="match status" value="2"/>
</dbReference>
<evidence type="ECO:0000259" key="2">
    <source>
        <dbReference type="Pfam" id="PF13362"/>
    </source>
</evidence>
<dbReference type="OrthoDB" id="784829at2"/>
<evidence type="ECO:0000313" key="3">
    <source>
        <dbReference type="EMBL" id="BAP56341.1"/>
    </source>
</evidence>
<feature type="coiled-coil region" evidence="1">
    <location>
        <begin position="90"/>
        <end position="117"/>
    </location>
</feature>
<proteinExistence type="predicted"/>
<dbReference type="STRING" id="40754.THII_2044"/>
<reference evidence="3" key="1">
    <citation type="journal article" date="2014" name="ISME J.">
        <title>Ecophysiology of Thioploca ingrica as revealed by the complete genome sequence supplemented with proteomic evidence.</title>
        <authorList>
            <person name="Kojima H."/>
            <person name="Ogura Y."/>
            <person name="Yamamoto N."/>
            <person name="Togashi T."/>
            <person name="Mori H."/>
            <person name="Watanabe T."/>
            <person name="Nemoto F."/>
            <person name="Kurokawa K."/>
            <person name="Hayashi T."/>
            <person name="Fukui M."/>
        </authorList>
    </citation>
    <scope>NUCLEOTIDE SEQUENCE [LARGE SCALE GENOMIC DNA]</scope>
</reference>
<dbReference type="CDD" id="cd01029">
    <property type="entry name" value="TOPRIM_primases"/>
    <property type="match status" value="1"/>
</dbReference>
<accession>A0A090BV70</accession>
<dbReference type="AlphaFoldDB" id="A0A090BV70"/>
<dbReference type="Pfam" id="PF13362">
    <property type="entry name" value="Toprim_3"/>
    <property type="match status" value="1"/>
</dbReference>
<dbReference type="InterPro" id="IPR034154">
    <property type="entry name" value="TOPRIM_DnaG/twinkle"/>
</dbReference>
<organism evidence="3 4">
    <name type="scientific">Thioploca ingrica</name>
    <dbReference type="NCBI Taxonomy" id="40754"/>
    <lineage>
        <taxon>Bacteria</taxon>
        <taxon>Pseudomonadati</taxon>
        <taxon>Pseudomonadota</taxon>
        <taxon>Gammaproteobacteria</taxon>
        <taxon>Thiotrichales</taxon>
        <taxon>Thiotrichaceae</taxon>
        <taxon>Thioploca</taxon>
    </lineage>
</organism>
<dbReference type="EMBL" id="AP014633">
    <property type="protein sequence ID" value="BAP56341.1"/>
    <property type="molecule type" value="Genomic_DNA"/>
</dbReference>
<keyword evidence="1" id="KW-0175">Coiled coil</keyword>
<dbReference type="KEGG" id="tig:THII_2044"/>
<protein>
    <recommendedName>
        <fullName evidence="2">Toprim domain-containing protein</fullName>
    </recommendedName>
</protein>
<dbReference type="HOGENOM" id="CLU_331471_0_0_6"/>
<dbReference type="InterPro" id="IPR025048">
    <property type="entry name" value="DUF3987"/>
</dbReference>
<sequence length="864" mass="96172">MQTDSSLATLVNQMRSRGLECQELLQADGQIHRFEPGKPNGRDSYAWYVIYAHHTRSGQPWFAGAFGSWKSGETHSFSSGNISLETRAEQRRLQQLISQAQQQAQASRQQEQELAASSAVALWNTLIDGPIPPYLRRKQIEQLYGARLDPHQPSHLYVPLRDRAGQLWNLQVIYPHKNAAGQDKWFQKHGRLSGCFQLIGQLTPGVLYLVEGFATGCSVHMATERPVVCALAANNLLPVFQAFKSDEDFQLVIAADDDRFTPLAHGGNVGRNKAYAIAGQFGCQVFTPHFASLEGHPTDFNDLHVREGLAVVRAQLHDSSQALRATLDHLIAQQPRAAAAELASQLLTTVTPSPEPLPLTPAPLPALPYPIEALGTLLGEAVRGILYLTQFPDALPAQSILMAAAYAAQGLANIQLVAPEEGLPVPLSLYGTLIGKTGEGKGRTESFTLRPHRALQRQLAEQYEHELRQWSKATAGEDGYFYTANGEKISKPREPFMLLETPTWQGIMETLRNGQPSLFLATDEGGGMLGSYAMNKDNQLMTVSALTKMFDGQEAKKMTGNSGRYILYDRRLSISMQIQPRLAHDLMLINESVKSQGWFSRILFCYPPSTQGTRFTHPDTAAHQQHKAVAQQAIARYCQRMTELMAMTQVEPHTGSLQLQTLTLSPAAKAAWDQLSDRIEAAIGVDQSHYEVHALVNKYAQIAGRIAGILFLVDNPDCLRPLEGDCPRQISEPLPVSYMEPAITLIEFYLAESLRIFGSVLIVDNYQARALQLLEWLRHPQGKELQGKTLLSLRDILRYGPHAIQKGGRNALLNLLHYLEEHGYGQLQRVNQHQFRWLTFSQPEHNLHNRSPPYDTHDTAALAR</sequence>
<gene>
    <name evidence="3" type="ORF">THII_2044</name>
</gene>
<feature type="domain" description="Toprim" evidence="2">
    <location>
        <begin position="207"/>
        <end position="308"/>
    </location>
</feature>
<evidence type="ECO:0000313" key="4">
    <source>
        <dbReference type="Proteomes" id="UP000031623"/>
    </source>
</evidence>
<dbReference type="InterPro" id="IPR006171">
    <property type="entry name" value="TOPRIM_dom"/>
</dbReference>
<name>A0A090BV70_9GAMM</name>
<dbReference type="Proteomes" id="UP000031623">
    <property type="component" value="Chromosome"/>
</dbReference>
<keyword evidence="4" id="KW-1185">Reference proteome</keyword>
<evidence type="ECO:0000256" key="1">
    <source>
        <dbReference type="SAM" id="Coils"/>
    </source>
</evidence>